<dbReference type="PANTHER" id="PTHR30606:SF10">
    <property type="entry name" value="PHOSPHATIDYLINOSITOL MANNOSIDE ACYLTRANSFERASE"/>
    <property type="match status" value="1"/>
</dbReference>
<name>A0ABS5JS98_9BACT</name>
<keyword evidence="7" id="KW-1133">Transmembrane helix</keyword>
<dbReference type="Proteomes" id="UP000708576">
    <property type="component" value="Unassembled WGS sequence"/>
</dbReference>
<dbReference type="EMBL" id="JAGUCO010000002">
    <property type="protein sequence ID" value="MBS2097336.1"/>
    <property type="molecule type" value="Genomic_DNA"/>
</dbReference>
<dbReference type="PANTHER" id="PTHR30606">
    <property type="entry name" value="LIPID A BIOSYNTHESIS LAUROYL ACYLTRANSFERASE"/>
    <property type="match status" value="1"/>
</dbReference>
<protein>
    <submittedName>
        <fullName evidence="8">Lysophospholipid acyltransferase family protein</fullName>
    </submittedName>
</protein>
<evidence type="ECO:0000256" key="4">
    <source>
        <dbReference type="ARBA" id="ARBA00022679"/>
    </source>
</evidence>
<gene>
    <name evidence="8" type="ORF">KEM10_03535</name>
</gene>
<accession>A0ABS5JS98</accession>
<keyword evidence="5 7" id="KW-0472">Membrane</keyword>
<dbReference type="RefSeq" id="WP_212213610.1">
    <property type="nucleotide sequence ID" value="NZ_JAGUCO010000002.1"/>
</dbReference>
<comment type="subcellular location">
    <subcellularLocation>
        <location evidence="1">Cell inner membrane</location>
    </subcellularLocation>
</comment>
<comment type="caution">
    <text evidence="8">The sequence shown here is derived from an EMBL/GenBank/DDBJ whole genome shotgun (WGS) entry which is preliminary data.</text>
</comment>
<dbReference type="CDD" id="cd07984">
    <property type="entry name" value="LPLAT_LABLAT-like"/>
    <property type="match status" value="1"/>
</dbReference>
<keyword evidence="2" id="KW-1003">Cell membrane</keyword>
<dbReference type="GO" id="GO:0016746">
    <property type="term" value="F:acyltransferase activity"/>
    <property type="evidence" value="ECO:0007669"/>
    <property type="project" value="UniProtKB-KW"/>
</dbReference>
<feature type="transmembrane region" description="Helical" evidence="7">
    <location>
        <begin position="7"/>
        <end position="27"/>
    </location>
</feature>
<keyword evidence="7" id="KW-0812">Transmembrane</keyword>
<sequence length="292" mass="34320">MSVLVGFIFYFFIALLGITPFFMLYLLSDLARLVICNLLKYRYKVIESNLKRAFPNKSYKEINQIIKLNYRNLADNLVESLKTFTLSKKAIIKRHKILNPELLDQYLNNNQSVIGVTAHYNNWEWGSVSAGIQTPYRYIAFYKPIRNKIINKAILKSRSRCGTQLVSIYETSKTFEKNKNNPSIYLMAADQSPSGKQLKHAYWFDFFDIKTAFLHGVEKHAKKNNYPVIYIDIQRVKRGFYTVELSKLCDNPTVVEDGEITKRYVKKLEEIIVAKPENWLWSHKRWKHTPKE</sequence>
<evidence type="ECO:0000256" key="7">
    <source>
        <dbReference type="SAM" id="Phobius"/>
    </source>
</evidence>
<evidence type="ECO:0000256" key="6">
    <source>
        <dbReference type="ARBA" id="ARBA00023315"/>
    </source>
</evidence>
<evidence type="ECO:0000256" key="1">
    <source>
        <dbReference type="ARBA" id="ARBA00004533"/>
    </source>
</evidence>
<evidence type="ECO:0000256" key="3">
    <source>
        <dbReference type="ARBA" id="ARBA00022519"/>
    </source>
</evidence>
<evidence type="ECO:0000256" key="5">
    <source>
        <dbReference type="ARBA" id="ARBA00023136"/>
    </source>
</evidence>
<keyword evidence="9" id="KW-1185">Reference proteome</keyword>
<proteinExistence type="predicted"/>
<evidence type="ECO:0000313" key="8">
    <source>
        <dbReference type="EMBL" id="MBS2097336.1"/>
    </source>
</evidence>
<reference evidence="8 9" key="1">
    <citation type="journal article" date="2015" name="Int. J. Syst. Evol. Microbiol.">
        <title>Carboxylicivirga linearis sp. nov., isolated from a sea cucumber culture pond.</title>
        <authorList>
            <person name="Wang F.Q."/>
            <person name="Zhou Y.X."/>
            <person name="Lin X.Z."/>
            <person name="Chen G.J."/>
            <person name="Du Z.J."/>
        </authorList>
    </citation>
    <scope>NUCLEOTIDE SEQUENCE [LARGE SCALE GENOMIC DNA]</scope>
    <source>
        <strain evidence="8 9">FB218</strain>
    </source>
</reference>
<keyword evidence="6 8" id="KW-0012">Acyltransferase</keyword>
<evidence type="ECO:0000313" key="9">
    <source>
        <dbReference type="Proteomes" id="UP000708576"/>
    </source>
</evidence>
<evidence type="ECO:0000256" key="2">
    <source>
        <dbReference type="ARBA" id="ARBA00022475"/>
    </source>
</evidence>
<dbReference type="Pfam" id="PF03279">
    <property type="entry name" value="Lip_A_acyltrans"/>
    <property type="match status" value="1"/>
</dbReference>
<dbReference type="InterPro" id="IPR004960">
    <property type="entry name" value="LipA_acyltrans"/>
</dbReference>
<organism evidence="8 9">
    <name type="scientific">Carboxylicivirga linearis</name>
    <dbReference type="NCBI Taxonomy" id="1628157"/>
    <lineage>
        <taxon>Bacteria</taxon>
        <taxon>Pseudomonadati</taxon>
        <taxon>Bacteroidota</taxon>
        <taxon>Bacteroidia</taxon>
        <taxon>Marinilabiliales</taxon>
        <taxon>Marinilabiliaceae</taxon>
        <taxon>Carboxylicivirga</taxon>
    </lineage>
</organism>
<keyword evidence="3" id="KW-0997">Cell inner membrane</keyword>
<keyword evidence="4" id="KW-0808">Transferase</keyword>